<evidence type="ECO:0000313" key="4">
    <source>
        <dbReference type="Proteomes" id="UP000479692"/>
    </source>
</evidence>
<dbReference type="InterPro" id="IPR057744">
    <property type="entry name" value="OTAase-like"/>
</dbReference>
<dbReference type="CDD" id="cd01299">
    <property type="entry name" value="Met_dep_hydrolase_A"/>
    <property type="match status" value="1"/>
</dbReference>
<gene>
    <name evidence="3" type="ORF">GN331_04215</name>
</gene>
<feature type="signal peptide" evidence="1">
    <location>
        <begin position="1"/>
        <end position="20"/>
    </location>
</feature>
<dbReference type="Gene3D" id="3.20.20.140">
    <property type="entry name" value="Metal-dependent hydrolases"/>
    <property type="match status" value="1"/>
</dbReference>
<evidence type="ECO:0000256" key="1">
    <source>
        <dbReference type="SAM" id="SignalP"/>
    </source>
</evidence>
<dbReference type="Proteomes" id="UP000479692">
    <property type="component" value="Unassembled WGS sequence"/>
</dbReference>
<dbReference type="InterPro" id="IPR051781">
    <property type="entry name" value="Metallo-dep_Hydrolase"/>
</dbReference>
<dbReference type="PANTHER" id="PTHR43135">
    <property type="entry name" value="ALPHA-D-RIBOSE 1-METHYLPHOSPHONATE 5-TRIPHOSPHATE DIPHOSPHATASE"/>
    <property type="match status" value="1"/>
</dbReference>
<proteinExistence type="predicted"/>
<dbReference type="RefSeq" id="WP_156640577.1">
    <property type="nucleotide sequence ID" value="NZ_WOXT01000001.1"/>
</dbReference>
<dbReference type="Gene3D" id="2.30.40.10">
    <property type="entry name" value="Urease, subunit C, domain 1"/>
    <property type="match status" value="1"/>
</dbReference>
<sequence length="439" mass="46594">MRRIVGIACLTAIAGFAAFAGNAQTPAPDAKPIVLQAAHLFDGASGKLVSPGRILVRGKTIEAIGDAPAPAGAQVIDLGDATLVPGYIDAHTHMTSDYDESWTRGFYNSMMRLPVEQAYHAERNAHITLQAGVTTIREVGAGDYIDVALRNAIEQGLAEGPRMLVSVHAIGSTGGHCDAPNFPVGLVREFGEKDGVCNGADSCRRAVREQLKYGADNIKICASGGVLSETDPVDVPQLTPEELNAIVDEAHAWRRKVAAHAHGDRAARMAVDAGVDSIEHGSFLTPETLQRMKEKGVYLVPTRMTVKFVEKQANTYPPQVAKKAREAAASHGGMMKNALRIGVPIAYGTDAVVYPHGINAQEFGDYVELGMAPAQALMTSSLGSARLLGIDKETGTLEAGKFADIVAVPGDVLQDIRATERPVFVMKQGTVVRNDRAGN</sequence>
<reference evidence="3 4" key="1">
    <citation type="submission" date="2019-12" db="EMBL/GenBank/DDBJ databases">
        <authorList>
            <person name="Xu J."/>
        </authorList>
    </citation>
    <scope>NUCLEOTIDE SEQUENCE [LARGE SCALE GENOMIC DNA]</scope>
    <source>
        <strain evidence="3 4">HX-5-24</strain>
    </source>
</reference>
<dbReference type="PANTHER" id="PTHR43135:SF3">
    <property type="entry name" value="ALPHA-D-RIBOSE 1-METHYLPHOSPHONATE 5-TRIPHOSPHATE DIPHOSPHATASE"/>
    <property type="match status" value="1"/>
</dbReference>
<evidence type="ECO:0000259" key="2">
    <source>
        <dbReference type="Pfam" id="PF01979"/>
    </source>
</evidence>
<protein>
    <submittedName>
        <fullName evidence="3">Amidohydrolase family protein</fullName>
    </submittedName>
</protein>
<dbReference type="Pfam" id="PF01979">
    <property type="entry name" value="Amidohydro_1"/>
    <property type="match status" value="1"/>
</dbReference>
<feature type="domain" description="Amidohydrolase-related" evidence="2">
    <location>
        <begin position="82"/>
        <end position="432"/>
    </location>
</feature>
<name>A0A7C9M065_9GAMM</name>
<feature type="chain" id="PRO_5028912052" evidence="1">
    <location>
        <begin position="21"/>
        <end position="439"/>
    </location>
</feature>
<dbReference type="InterPro" id="IPR006680">
    <property type="entry name" value="Amidohydro-rel"/>
</dbReference>
<accession>A0A7C9M065</accession>
<dbReference type="SUPFAM" id="SSF51338">
    <property type="entry name" value="Composite domain of metallo-dependent hydrolases"/>
    <property type="match status" value="2"/>
</dbReference>
<keyword evidence="4" id="KW-1185">Reference proteome</keyword>
<organism evidence="3 4">
    <name type="scientific">Noviluteimonas gilva</name>
    <dbReference type="NCBI Taxonomy" id="2682097"/>
    <lineage>
        <taxon>Bacteria</taxon>
        <taxon>Pseudomonadati</taxon>
        <taxon>Pseudomonadota</taxon>
        <taxon>Gammaproteobacteria</taxon>
        <taxon>Lysobacterales</taxon>
        <taxon>Lysobacteraceae</taxon>
        <taxon>Noviluteimonas</taxon>
    </lineage>
</organism>
<dbReference type="EMBL" id="WOXT01000001">
    <property type="protein sequence ID" value="MUV13408.1"/>
    <property type="molecule type" value="Genomic_DNA"/>
</dbReference>
<keyword evidence="3" id="KW-0378">Hydrolase</keyword>
<evidence type="ECO:0000313" key="3">
    <source>
        <dbReference type="EMBL" id="MUV13408.1"/>
    </source>
</evidence>
<dbReference type="InterPro" id="IPR032466">
    <property type="entry name" value="Metal_Hydrolase"/>
</dbReference>
<keyword evidence="1" id="KW-0732">Signal</keyword>
<dbReference type="AlphaFoldDB" id="A0A7C9M065"/>
<dbReference type="InterPro" id="IPR011059">
    <property type="entry name" value="Metal-dep_hydrolase_composite"/>
</dbReference>
<dbReference type="SUPFAM" id="SSF51556">
    <property type="entry name" value="Metallo-dependent hydrolases"/>
    <property type="match status" value="1"/>
</dbReference>
<dbReference type="GO" id="GO:0016810">
    <property type="term" value="F:hydrolase activity, acting on carbon-nitrogen (but not peptide) bonds"/>
    <property type="evidence" value="ECO:0007669"/>
    <property type="project" value="InterPro"/>
</dbReference>
<comment type="caution">
    <text evidence="3">The sequence shown here is derived from an EMBL/GenBank/DDBJ whole genome shotgun (WGS) entry which is preliminary data.</text>
</comment>